<feature type="compositionally biased region" description="Polar residues" evidence="1">
    <location>
        <begin position="106"/>
        <end position="117"/>
    </location>
</feature>
<organism evidence="3 4">
    <name type="scientific">Epilithonimonas hominis</name>
    <dbReference type="NCBI Taxonomy" id="420404"/>
    <lineage>
        <taxon>Bacteria</taxon>
        <taxon>Pseudomonadati</taxon>
        <taxon>Bacteroidota</taxon>
        <taxon>Flavobacteriia</taxon>
        <taxon>Flavobacteriales</taxon>
        <taxon>Weeksellaceae</taxon>
        <taxon>Chryseobacterium group</taxon>
        <taxon>Epilithonimonas</taxon>
    </lineage>
</organism>
<feature type="transmembrane region" description="Helical" evidence="2">
    <location>
        <begin position="6"/>
        <end position="25"/>
    </location>
</feature>
<reference evidence="4" key="1">
    <citation type="submission" date="2018-11" db="EMBL/GenBank/DDBJ databases">
        <title>Proposal to divide the Flavobacteriaceae and reorganize its genera based on Amino Acid Identity values calculated from whole genome sequences.</title>
        <authorList>
            <person name="Nicholson A.C."/>
            <person name="Gulvik C.A."/>
            <person name="Whitney A.M."/>
            <person name="Humrighouse B.W."/>
            <person name="Bell M."/>
            <person name="Holmes B."/>
            <person name="Steigerwalt A."/>
            <person name="Villarma A."/>
            <person name="Sheth M."/>
            <person name="Batra D."/>
            <person name="Pryor J."/>
            <person name="Bernardet J.-F."/>
            <person name="Hugo C."/>
            <person name="Kampfer P."/>
            <person name="Newman J."/>
            <person name="Mcquiston J.R."/>
        </authorList>
    </citation>
    <scope>NUCLEOTIDE SEQUENCE [LARGE SCALE GENOMIC DNA]</scope>
    <source>
        <strain evidence="4">DSM 22165</strain>
    </source>
</reference>
<dbReference type="EMBL" id="RJTU01000018">
    <property type="protein sequence ID" value="ROI14492.1"/>
    <property type="molecule type" value="Genomic_DNA"/>
</dbReference>
<evidence type="ECO:0000256" key="1">
    <source>
        <dbReference type="SAM" id="MobiDB-lite"/>
    </source>
</evidence>
<evidence type="ECO:0000256" key="2">
    <source>
        <dbReference type="SAM" id="Phobius"/>
    </source>
</evidence>
<protein>
    <submittedName>
        <fullName evidence="3">Uncharacterized protein</fullName>
    </submittedName>
</protein>
<sequence length="193" mass="22091">MGKVILITGILYILYYAGNLVYDLFIKKPIVVTNQNEGELISLGSIMEIEPEPVKNIREEEVEDLNTPNSYQLDDEELLFSDNDQNSHKERFEEENEIEQFSLTETQEAGTENLNSQTEEKKALEEKEEQQSFLSRLGVAIGIGEKEITSKSKEIIPIKISDEAFRNFFEKASNHIVIANDNGQNFYKSSLVY</sequence>
<reference evidence="4" key="2">
    <citation type="submission" date="2018-11" db="EMBL/GenBank/DDBJ databases">
        <title>Proposal to divide the Flavobacteriaceae and reorganize its genera based on Amino Acid Identity values calculated from whole genome sequences.</title>
        <authorList>
            <person name="Nicholson A.C."/>
            <person name="Gulvik C.A."/>
            <person name="Whitney A.M."/>
            <person name="Humrighouse B.W."/>
            <person name="Bell M."/>
            <person name="Holmes B."/>
            <person name="Steigerwalt A."/>
            <person name="Villarma A."/>
            <person name="Sheth M."/>
            <person name="Batra D."/>
            <person name="Pryor J."/>
            <person name="Bernardet J.-F."/>
            <person name="Hugo C."/>
            <person name="Kampfer P."/>
            <person name="Newman J."/>
            <person name="Mcquiston J."/>
        </authorList>
    </citation>
    <scope>NUCLEOTIDE SEQUENCE [LARGE SCALE GENOMIC DNA]</scope>
    <source>
        <strain evidence="4">DSM 22165</strain>
    </source>
</reference>
<feature type="region of interest" description="Disordered" evidence="1">
    <location>
        <begin position="106"/>
        <end position="128"/>
    </location>
</feature>
<evidence type="ECO:0000313" key="3">
    <source>
        <dbReference type="EMBL" id="ROI14492.1"/>
    </source>
</evidence>
<keyword evidence="2" id="KW-1133">Transmembrane helix</keyword>
<dbReference type="RefSeq" id="WP_123280563.1">
    <property type="nucleotide sequence ID" value="NZ_RJTU01000018.1"/>
</dbReference>
<evidence type="ECO:0000313" key="4">
    <source>
        <dbReference type="Proteomes" id="UP000267623"/>
    </source>
</evidence>
<proteinExistence type="predicted"/>
<accession>A0A3N0XAV4</accession>
<gene>
    <name evidence="3" type="ORF">EGH73_02660</name>
</gene>
<comment type="caution">
    <text evidence="3">The sequence shown here is derived from an EMBL/GenBank/DDBJ whole genome shotgun (WGS) entry which is preliminary data.</text>
</comment>
<name>A0A3N0XAV4_9FLAO</name>
<keyword evidence="2" id="KW-0812">Transmembrane</keyword>
<keyword evidence="2" id="KW-0472">Membrane</keyword>
<dbReference type="AlphaFoldDB" id="A0A3N0XAV4"/>
<dbReference type="Proteomes" id="UP000267623">
    <property type="component" value="Unassembled WGS sequence"/>
</dbReference>